<dbReference type="EMBL" id="JAATJE010000001">
    <property type="protein sequence ID" value="NJC32860.1"/>
    <property type="molecule type" value="Genomic_DNA"/>
</dbReference>
<keyword evidence="2" id="KW-1185">Reference proteome</keyword>
<sequence>MNDTLPVNETVGRVALLIAPGGVRSIGFP</sequence>
<comment type="caution">
    <text evidence="1">The sequence shown here is derived from an EMBL/GenBank/DDBJ whole genome shotgun (WGS) entry which is preliminary data.</text>
</comment>
<proteinExistence type="predicted"/>
<dbReference type="Proteomes" id="UP000734218">
    <property type="component" value="Unassembled WGS sequence"/>
</dbReference>
<gene>
    <name evidence="1" type="ORF">GGR88_000334</name>
</gene>
<evidence type="ECO:0000313" key="2">
    <source>
        <dbReference type="Proteomes" id="UP000734218"/>
    </source>
</evidence>
<protein>
    <submittedName>
        <fullName evidence="1">Uncharacterized protein</fullName>
    </submittedName>
</protein>
<name>A0ABX0XI01_9SPHN</name>
<evidence type="ECO:0000313" key="1">
    <source>
        <dbReference type="EMBL" id="NJC32860.1"/>
    </source>
</evidence>
<organism evidence="1 2">
    <name type="scientific">Sphingomonas jejuensis</name>
    <dbReference type="NCBI Taxonomy" id="904715"/>
    <lineage>
        <taxon>Bacteria</taxon>
        <taxon>Pseudomonadati</taxon>
        <taxon>Pseudomonadota</taxon>
        <taxon>Alphaproteobacteria</taxon>
        <taxon>Sphingomonadales</taxon>
        <taxon>Sphingomonadaceae</taxon>
        <taxon>Sphingomonas</taxon>
    </lineage>
</organism>
<reference evidence="1 2" key="1">
    <citation type="submission" date="2020-03" db="EMBL/GenBank/DDBJ databases">
        <title>Genomic Encyclopedia of Type Strains, Phase IV (KMG-IV): sequencing the most valuable type-strain genomes for metagenomic binning, comparative biology and taxonomic classification.</title>
        <authorList>
            <person name="Goeker M."/>
        </authorList>
    </citation>
    <scope>NUCLEOTIDE SEQUENCE [LARGE SCALE GENOMIC DNA]</scope>
    <source>
        <strain evidence="1 2">DSM 27651</strain>
    </source>
</reference>
<accession>A0ABX0XI01</accession>